<reference evidence="2 3" key="1">
    <citation type="journal article" date="2013" name="PLoS Genet.">
        <title>The genome and development-dependent transcriptomes of Pyronema confluens: a window into fungal evolution.</title>
        <authorList>
            <person name="Traeger S."/>
            <person name="Altegoer F."/>
            <person name="Freitag M."/>
            <person name="Gabaldon T."/>
            <person name="Kempken F."/>
            <person name="Kumar A."/>
            <person name="Marcet-Houben M."/>
            <person name="Poggeler S."/>
            <person name="Stajich J.E."/>
            <person name="Nowrousian M."/>
        </authorList>
    </citation>
    <scope>NUCLEOTIDE SEQUENCE [LARGE SCALE GENOMIC DNA]</scope>
    <source>
        <strain evidence="3">CBS 100304</strain>
        <tissue evidence="2">Vegetative mycelium</tissue>
    </source>
</reference>
<proteinExistence type="predicted"/>
<name>U4LK45_PYROM</name>
<dbReference type="Proteomes" id="UP000018144">
    <property type="component" value="Unassembled WGS sequence"/>
</dbReference>
<organism evidence="2 3">
    <name type="scientific">Pyronema omphalodes (strain CBS 100304)</name>
    <name type="common">Pyronema confluens</name>
    <dbReference type="NCBI Taxonomy" id="1076935"/>
    <lineage>
        <taxon>Eukaryota</taxon>
        <taxon>Fungi</taxon>
        <taxon>Dikarya</taxon>
        <taxon>Ascomycota</taxon>
        <taxon>Pezizomycotina</taxon>
        <taxon>Pezizomycetes</taxon>
        <taxon>Pezizales</taxon>
        <taxon>Pyronemataceae</taxon>
        <taxon>Pyronema</taxon>
    </lineage>
</organism>
<evidence type="ECO:0000313" key="3">
    <source>
        <dbReference type="Proteomes" id="UP000018144"/>
    </source>
</evidence>
<accession>U4LK45</accession>
<dbReference type="AlphaFoldDB" id="U4LK45"/>
<sequence length="58" mass="6624">MAEGLNFDQDRCHPTDSRPKMQETRMRSRLLPLDAGRMVRISRSLASRPAIGVCWLPV</sequence>
<feature type="compositionally biased region" description="Basic and acidic residues" evidence="1">
    <location>
        <begin position="8"/>
        <end position="26"/>
    </location>
</feature>
<gene>
    <name evidence="2" type="ORF">PCON_12914</name>
</gene>
<dbReference type="EMBL" id="HF935806">
    <property type="protein sequence ID" value="CCX32293.1"/>
    <property type="molecule type" value="Genomic_DNA"/>
</dbReference>
<feature type="region of interest" description="Disordered" evidence="1">
    <location>
        <begin position="1"/>
        <end position="26"/>
    </location>
</feature>
<keyword evidence="3" id="KW-1185">Reference proteome</keyword>
<protein>
    <submittedName>
        <fullName evidence="2">Uncharacterized protein</fullName>
    </submittedName>
</protein>
<evidence type="ECO:0000313" key="2">
    <source>
        <dbReference type="EMBL" id="CCX32293.1"/>
    </source>
</evidence>
<evidence type="ECO:0000256" key="1">
    <source>
        <dbReference type="SAM" id="MobiDB-lite"/>
    </source>
</evidence>